<dbReference type="InParanoid" id="F7ADR4"/>
<keyword evidence="4" id="KW-0391">Immunity</keyword>
<dbReference type="GO" id="GO:0051607">
    <property type="term" value="P:defense response to virus"/>
    <property type="evidence" value="ECO:0000318"/>
    <property type="project" value="GO_Central"/>
</dbReference>
<keyword evidence="3 7" id="KW-0802">TPR repeat</keyword>
<dbReference type="Gene3D" id="1.25.40.10">
    <property type="entry name" value="Tetratricopeptide repeat domain"/>
    <property type="match status" value="3"/>
</dbReference>
<evidence type="ECO:0000256" key="1">
    <source>
        <dbReference type="ARBA" id="ARBA00022588"/>
    </source>
</evidence>
<evidence type="ECO:0000256" key="5">
    <source>
        <dbReference type="ARBA" id="ARBA00023118"/>
    </source>
</evidence>
<reference evidence="8" key="2">
    <citation type="submission" date="2025-08" db="UniProtKB">
        <authorList>
            <consortium name="Ensembl"/>
        </authorList>
    </citation>
    <scope>IDENTIFICATION</scope>
</reference>
<sequence>MSEASKNSLKYLLLKLECHFTWKLQKEDIEVPYTEERIDDQLEYLTIKSKVSLLNLLAYVKYLKGQNKEALESLKNAEESIEQDYPDQVEKRSIITWGNYAWIYYHMDRLSEAQTYLDKVEASCKKLSSAFQYKVDLPEIDCEKGWSLLKFGGRYYERAKASFERALQADPEHPEFNTGFAIVMYRMDDFHKDMPGSKSLSLSPLKKALSLDPESTFLKVLLALKLQDMEESSQGEKYIKEALDQVSSEPYVLRYAAKFYRRENNPEKAIELLKKALKLVPTSAFLHHQMGLCYRAQMIQIKKATRNKPKGKNKEEADRLVRSAIFYFEAAIKQKPLFVFAYLDLANMYAEANQFNEAEEIFQKVLGLKHVREEEKQQAHFHYGRFLEFHRKAGDVAIHHYLEGIKINTENCTKLLGALQKLIAKRMSQNSSDTKSLGALGFIHKLKGEKEKALEYYEKALKQDPGNAEYISALLELRLSI</sequence>
<feature type="repeat" description="TPR" evidence="7">
    <location>
        <begin position="434"/>
        <end position="467"/>
    </location>
</feature>
<keyword evidence="5" id="KW-0051">Antiviral defense</keyword>
<proteinExistence type="inferred from homology"/>
<dbReference type="GeneID" id="100024923"/>
<dbReference type="eggNOG" id="KOG1124">
    <property type="taxonomic scope" value="Eukaryota"/>
</dbReference>
<dbReference type="Bgee" id="ENSMODG00000007358">
    <property type="expression patterns" value="Expressed in spinal cord and 15 other cell types or tissues"/>
</dbReference>
<evidence type="ECO:0000256" key="2">
    <source>
        <dbReference type="ARBA" id="ARBA00022737"/>
    </source>
</evidence>
<dbReference type="InterPro" id="IPR019734">
    <property type="entry name" value="TPR_rpt"/>
</dbReference>
<dbReference type="PANTHER" id="PTHR10271">
    <property type="entry name" value="INTERFERON-INDUCED PROTEIN WITH TETRATRICOPEPTIDE REPEATS"/>
    <property type="match status" value="1"/>
</dbReference>
<comment type="similarity">
    <text evidence="6">Belongs to the IFIT family.</text>
</comment>
<evidence type="ECO:0000256" key="4">
    <source>
        <dbReference type="ARBA" id="ARBA00022859"/>
    </source>
</evidence>
<dbReference type="RefSeq" id="XP_007478896.1">
    <property type="nucleotide sequence ID" value="XM_007478834.3"/>
</dbReference>
<dbReference type="Proteomes" id="UP000002280">
    <property type="component" value="Chromosome 1"/>
</dbReference>
<dbReference type="FunFam" id="1.25.40.10:FF:000036">
    <property type="entry name" value="interferon-induced protein with tetratricopeptide repeats 5"/>
    <property type="match status" value="1"/>
</dbReference>
<dbReference type="GO" id="GO:0003723">
    <property type="term" value="F:RNA binding"/>
    <property type="evidence" value="ECO:0000318"/>
    <property type="project" value="GO_Central"/>
</dbReference>
<evidence type="ECO:0000313" key="9">
    <source>
        <dbReference type="Proteomes" id="UP000002280"/>
    </source>
</evidence>
<dbReference type="OrthoDB" id="10043504at2759"/>
<dbReference type="OMA" id="CEKGWSL"/>
<keyword evidence="9" id="KW-1185">Reference proteome</keyword>
<dbReference type="GeneTree" id="ENSGT00950000182946"/>
<gene>
    <name evidence="8" type="primary">LOC100024923</name>
</gene>
<dbReference type="KEGG" id="mdo:100024923"/>
<dbReference type="STRING" id="13616.ENSMODP00000009127"/>
<evidence type="ECO:0000256" key="3">
    <source>
        <dbReference type="ARBA" id="ARBA00022803"/>
    </source>
</evidence>
<evidence type="ECO:0000313" key="8">
    <source>
        <dbReference type="Ensembl" id="ENSMODP00000009127.4"/>
    </source>
</evidence>
<evidence type="ECO:0000256" key="7">
    <source>
        <dbReference type="PROSITE-ProRule" id="PRU00339"/>
    </source>
</evidence>
<protein>
    <submittedName>
        <fullName evidence="8">Interferon-induced protein with tetratricopeptide repeats 5</fullName>
    </submittedName>
</protein>
<dbReference type="SMART" id="SM00028">
    <property type="entry name" value="TPR"/>
    <property type="match status" value="5"/>
</dbReference>
<dbReference type="PROSITE" id="PS50293">
    <property type="entry name" value="TPR_REGION"/>
    <property type="match status" value="1"/>
</dbReference>
<dbReference type="Pfam" id="PF13181">
    <property type="entry name" value="TPR_8"/>
    <property type="match status" value="1"/>
</dbReference>
<dbReference type="InterPro" id="IPR011990">
    <property type="entry name" value="TPR-like_helical_dom_sf"/>
</dbReference>
<dbReference type="GO" id="GO:0045087">
    <property type="term" value="P:innate immune response"/>
    <property type="evidence" value="ECO:0007669"/>
    <property type="project" value="UniProtKB-KW"/>
</dbReference>
<evidence type="ECO:0000256" key="6">
    <source>
        <dbReference type="ARBA" id="ARBA00038336"/>
    </source>
</evidence>
<dbReference type="AlphaFoldDB" id="F7ADR4"/>
<dbReference type="PROSITE" id="PS50005">
    <property type="entry name" value="TPR"/>
    <property type="match status" value="3"/>
</dbReference>
<dbReference type="Ensembl" id="ENSMODT00000009307.4">
    <property type="protein sequence ID" value="ENSMODP00000009127.4"/>
    <property type="gene ID" value="ENSMODG00000007358.4"/>
</dbReference>
<organism evidence="8 9">
    <name type="scientific">Monodelphis domestica</name>
    <name type="common">Gray short-tailed opossum</name>
    <dbReference type="NCBI Taxonomy" id="13616"/>
    <lineage>
        <taxon>Eukaryota</taxon>
        <taxon>Metazoa</taxon>
        <taxon>Chordata</taxon>
        <taxon>Craniata</taxon>
        <taxon>Vertebrata</taxon>
        <taxon>Euteleostomi</taxon>
        <taxon>Mammalia</taxon>
        <taxon>Metatheria</taxon>
        <taxon>Didelphimorphia</taxon>
        <taxon>Didelphidae</taxon>
        <taxon>Monodelphis</taxon>
    </lineage>
</organism>
<keyword evidence="1" id="KW-0399">Innate immunity</keyword>
<keyword evidence="2" id="KW-0677">Repeat</keyword>
<accession>F7ADR4</accession>
<dbReference type="Pfam" id="PF13432">
    <property type="entry name" value="TPR_16"/>
    <property type="match status" value="1"/>
</dbReference>
<dbReference type="SUPFAM" id="SSF48452">
    <property type="entry name" value="TPR-like"/>
    <property type="match status" value="1"/>
</dbReference>
<feature type="repeat" description="TPR" evidence="7">
    <location>
        <begin position="339"/>
        <end position="372"/>
    </location>
</feature>
<dbReference type="Pfam" id="PF00515">
    <property type="entry name" value="TPR_1"/>
    <property type="match status" value="1"/>
</dbReference>
<name>F7ADR4_MONDO</name>
<dbReference type="ExpressionAtlas" id="F7ADR4">
    <property type="expression patterns" value="baseline"/>
</dbReference>
<dbReference type="HOGENOM" id="CLU_043482_1_0_1"/>
<reference evidence="8" key="3">
    <citation type="submission" date="2025-09" db="UniProtKB">
        <authorList>
            <consortium name="Ensembl"/>
        </authorList>
    </citation>
    <scope>IDENTIFICATION</scope>
</reference>
<feature type="repeat" description="TPR" evidence="7">
    <location>
        <begin position="250"/>
        <end position="283"/>
    </location>
</feature>
<dbReference type="GO" id="GO:0005829">
    <property type="term" value="C:cytosol"/>
    <property type="evidence" value="ECO:0000318"/>
    <property type="project" value="GO_Central"/>
</dbReference>
<reference evidence="8 9" key="1">
    <citation type="journal article" date="2007" name="Nature">
        <title>Genome of the marsupial Monodelphis domestica reveals innovation in non-coding sequences.</title>
        <authorList>
            <person name="Mikkelsen T.S."/>
            <person name="Wakefield M.J."/>
            <person name="Aken B."/>
            <person name="Amemiya C.T."/>
            <person name="Chang J.L."/>
            <person name="Duke S."/>
            <person name="Garber M."/>
            <person name="Gentles A.J."/>
            <person name="Goodstadt L."/>
            <person name="Heger A."/>
            <person name="Jurka J."/>
            <person name="Kamal M."/>
            <person name="Mauceli E."/>
            <person name="Searle S.M."/>
            <person name="Sharpe T."/>
            <person name="Baker M.L."/>
            <person name="Batzer M.A."/>
            <person name="Benos P.V."/>
            <person name="Belov K."/>
            <person name="Clamp M."/>
            <person name="Cook A."/>
            <person name="Cuff J."/>
            <person name="Das R."/>
            <person name="Davidow L."/>
            <person name="Deakin J.E."/>
            <person name="Fazzari M.J."/>
            <person name="Glass J.L."/>
            <person name="Grabherr M."/>
            <person name="Greally J.M."/>
            <person name="Gu W."/>
            <person name="Hore T.A."/>
            <person name="Huttley G.A."/>
            <person name="Kleber M."/>
            <person name="Jirtle R.L."/>
            <person name="Koina E."/>
            <person name="Lee J.T."/>
            <person name="Mahony S."/>
            <person name="Marra M.A."/>
            <person name="Miller R.D."/>
            <person name="Nicholls R.D."/>
            <person name="Oda M."/>
            <person name="Papenfuss A.T."/>
            <person name="Parra Z.E."/>
            <person name="Pollock D.D."/>
            <person name="Ray D.A."/>
            <person name="Schein J.E."/>
            <person name="Speed T.P."/>
            <person name="Thompson K."/>
            <person name="VandeBerg J.L."/>
            <person name="Wade C.M."/>
            <person name="Walker J.A."/>
            <person name="Waters P.D."/>
            <person name="Webber C."/>
            <person name="Weidman J.R."/>
            <person name="Xie X."/>
            <person name="Zody M.C."/>
            <person name="Baldwin J."/>
            <person name="Abdouelleil A."/>
            <person name="Abdulkadir J."/>
            <person name="Abebe A."/>
            <person name="Abera B."/>
            <person name="Abreu J."/>
            <person name="Acer S.C."/>
            <person name="Aftuck L."/>
            <person name="Alexander A."/>
            <person name="An P."/>
            <person name="Anderson E."/>
            <person name="Anderson S."/>
            <person name="Arachi H."/>
            <person name="Azer M."/>
            <person name="Bachantsang P."/>
            <person name="Barry A."/>
            <person name="Bayul T."/>
            <person name="Berlin A."/>
            <person name="Bessette D."/>
            <person name="Bloom T."/>
            <person name="Bloom T."/>
            <person name="Boguslavskiy L."/>
            <person name="Bonnet C."/>
            <person name="Boukhgalter B."/>
            <person name="Bourzgui I."/>
            <person name="Brown A."/>
            <person name="Cahill P."/>
            <person name="Channer S."/>
            <person name="Cheshatsang Y."/>
            <person name="Chuda L."/>
            <person name="Citroen M."/>
            <person name="Collymore A."/>
            <person name="Cooke P."/>
            <person name="Costello M."/>
            <person name="D'Aco K."/>
            <person name="Daza R."/>
            <person name="De Haan G."/>
            <person name="DeGray S."/>
            <person name="DeMaso C."/>
            <person name="Dhargay N."/>
            <person name="Dooley K."/>
            <person name="Dooley E."/>
            <person name="Doricent M."/>
            <person name="Dorje P."/>
            <person name="Dorjee K."/>
            <person name="Dupes A."/>
            <person name="Elong R."/>
            <person name="Falk J."/>
            <person name="Farina A."/>
            <person name="Faro S."/>
            <person name="Ferguson D."/>
            <person name="Fisher S."/>
            <person name="Foley C.D."/>
            <person name="Franke A."/>
            <person name="Friedrich D."/>
            <person name="Gadbois L."/>
            <person name="Gearin G."/>
            <person name="Gearin C.R."/>
            <person name="Giannoukos G."/>
            <person name="Goode T."/>
            <person name="Graham J."/>
            <person name="Grandbois E."/>
            <person name="Grewal S."/>
            <person name="Gyaltsen K."/>
            <person name="Hafez N."/>
            <person name="Hagos B."/>
            <person name="Hall J."/>
            <person name="Henson C."/>
            <person name="Hollinger A."/>
            <person name="Honan T."/>
            <person name="Huard M.D."/>
            <person name="Hughes L."/>
            <person name="Hurhula B."/>
            <person name="Husby M.E."/>
            <person name="Kamat A."/>
            <person name="Kanga B."/>
            <person name="Kashin S."/>
            <person name="Khazanovich D."/>
            <person name="Kisner P."/>
            <person name="Lance K."/>
            <person name="Lara M."/>
            <person name="Lee W."/>
            <person name="Lennon N."/>
            <person name="Letendre F."/>
            <person name="LeVine R."/>
            <person name="Lipovsky A."/>
            <person name="Liu X."/>
            <person name="Liu J."/>
            <person name="Liu S."/>
            <person name="Lokyitsang T."/>
            <person name="Lokyitsang Y."/>
            <person name="Lubonja R."/>
            <person name="Lui A."/>
            <person name="MacDonald P."/>
            <person name="Magnisalis V."/>
            <person name="Maru K."/>
            <person name="Matthews C."/>
            <person name="McCusker W."/>
            <person name="McDonough S."/>
            <person name="Mehta T."/>
            <person name="Meldrim J."/>
            <person name="Meneus L."/>
            <person name="Mihai O."/>
            <person name="Mihalev A."/>
            <person name="Mihova T."/>
            <person name="Mittelman R."/>
            <person name="Mlenga V."/>
            <person name="Montmayeur A."/>
            <person name="Mulrain L."/>
            <person name="Navidi A."/>
            <person name="Naylor J."/>
            <person name="Negash T."/>
            <person name="Nguyen T."/>
            <person name="Nguyen N."/>
            <person name="Nicol R."/>
            <person name="Norbu C."/>
            <person name="Norbu N."/>
            <person name="Novod N."/>
            <person name="O'Neill B."/>
            <person name="Osman S."/>
            <person name="Markiewicz E."/>
            <person name="Oyono O.L."/>
            <person name="Patti C."/>
            <person name="Phunkhang P."/>
            <person name="Pierre F."/>
            <person name="Priest M."/>
            <person name="Raghuraman S."/>
            <person name="Rege F."/>
            <person name="Reyes R."/>
            <person name="Rise C."/>
            <person name="Rogov P."/>
            <person name="Ross K."/>
            <person name="Ryan E."/>
            <person name="Settipalli S."/>
            <person name="Shea T."/>
            <person name="Sherpa N."/>
            <person name="Shi L."/>
            <person name="Shih D."/>
            <person name="Sparrow T."/>
            <person name="Spaulding J."/>
            <person name="Stalker J."/>
            <person name="Stange-Thomann N."/>
            <person name="Stavropoulos S."/>
            <person name="Stone C."/>
            <person name="Strader C."/>
            <person name="Tesfaye S."/>
            <person name="Thomson T."/>
            <person name="Thoulutsang Y."/>
            <person name="Thoulutsang D."/>
            <person name="Topham K."/>
            <person name="Topping I."/>
            <person name="Tsamla T."/>
            <person name="Vassiliev H."/>
            <person name="Vo A."/>
            <person name="Wangchuk T."/>
            <person name="Wangdi T."/>
            <person name="Weiand M."/>
            <person name="Wilkinson J."/>
            <person name="Wilson A."/>
            <person name="Yadav S."/>
            <person name="Young G."/>
            <person name="Yu Q."/>
            <person name="Zembek L."/>
            <person name="Zhong D."/>
            <person name="Zimmer A."/>
            <person name="Zwirko Z."/>
            <person name="Jaffe D.B."/>
            <person name="Alvarez P."/>
            <person name="Brockman W."/>
            <person name="Butler J."/>
            <person name="Chin C."/>
            <person name="Gnerre S."/>
            <person name="MacCallum I."/>
            <person name="Graves J.A."/>
            <person name="Ponting C.P."/>
            <person name="Breen M."/>
            <person name="Samollow P.B."/>
            <person name="Lander E.S."/>
            <person name="Lindblad-Toh K."/>
        </authorList>
    </citation>
    <scope>NUCLEOTIDE SEQUENCE [LARGE SCALE GENOMIC DNA]</scope>
</reference>
<dbReference type="PANTHER" id="PTHR10271:SF28">
    <property type="entry name" value="INTERFERON-INDUCED PROTEIN WITH TETRATRICOPEPTIDE REPEATS 5"/>
    <property type="match status" value="1"/>
</dbReference>
<dbReference type="Pfam" id="PF13374">
    <property type="entry name" value="TPR_10"/>
    <property type="match status" value="1"/>
</dbReference>